<name>A0ABV8H6S8_9FLAO</name>
<keyword evidence="3" id="KW-1185">Reference proteome</keyword>
<feature type="chain" id="PRO_5047106573" evidence="1">
    <location>
        <begin position="21"/>
        <end position="215"/>
    </location>
</feature>
<evidence type="ECO:0000313" key="3">
    <source>
        <dbReference type="Proteomes" id="UP001595793"/>
    </source>
</evidence>
<dbReference type="Gene3D" id="2.40.160.20">
    <property type="match status" value="1"/>
</dbReference>
<comment type="caution">
    <text evidence="2">The sequence shown here is derived from an EMBL/GenBank/DDBJ whole genome shotgun (WGS) entry which is preliminary data.</text>
</comment>
<accession>A0ABV8H6S8</accession>
<organism evidence="2 3">
    <name type="scientific">Zunongwangia endophytica</name>
    <dbReference type="NCBI Taxonomy" id="1808945"/>
    <lineage>
        <taxon>Bacteria</taxon>
        <taxon>Pseudomonadati</taxon>
        <taxon>Bacteroidota</taxon>
        <taxon>Flavobacteriia</taxon>
        <taxon>Flavobacteriales</taxon>
        <taxon>Flavobacteriaceae</taxon>
        <taxon>Zunongwangia</taxon>
    </lineage>
</organism>
<gene>
    <name evidence="2" type="ORF">ACFOS1_01425</name>
</gene>
<dbReference type="Pfam" id="PF03922">
    <property type="entry name" value="OmpW"/>
    <property type="match status" value="1"/>
</dbReference>
<reference evidence="3" key="1">
    <citation type="journal article" date="2019" name="Int. J. Syst. Evol. Microbiol.">
        <title>The Global Catalogue of Microorganisms (GCM) 10K type strain sequencing project: providing services to taxonomists for standard genome sequencing and annotation.</title>
        <authorList>
            <consortium name="The Broad Institute Genomics Platform"/>
            <consortium name="The Broad Institute Genome Sequencing Center for Infectious Disease"/>
            <person name="Wu L."/>
            <person name="Ma J."/>
        </authorList>
    </citation>
    <scope>NUCLEOTIDE SEQUENCE [LARGE SCALE GENOMIC DNA]</scope>
    <source>
        <strain evidence="3">CECT 9128</strain>
    </source>
</reference>
<keyword evidence="1" id="KW-0732">Signal</keyword>
<dbReference type="InterPro" id="IPR011250">
    <property type="entry name" value="OMP/PagP_B-barrel"/>
</dbReference>
<feature type="signal peptide" evidence="1">
    <location>
        <begin position="1"/>
        <end position="20"/>
    </location>
</feature>
<sequence length="215" mass="23835">MRKFVFTSIAALLLSFSFQAQESKNLQDNPWQFRLRGVVISPDEKASIEAIGGDADISTSVIPELDITYYFTKNWSLELILGTTKHDVEAINTSVANIDLGSVWLLPPTLTFQYHLTELGNFKPYIGAGLNYTIFYSVDEGPVADDLDYDNSFGFAGQVGIDYMISDKWFINLDVKKLFLQTDVTVNATTALDATVNADVDINPWLFGVGIGVKL</sequence>
<evidence type="ECO:0000256" key="1">
    <source>
        <dbReference type="SAM" id="SignalP"/>
    </source>
</evidence>
<dbReference type="InterPro" id="IPR005618">
    <property type="entry name" value="OMPW"/>
</dbReference>
<dbReference type="PANTHER" id="PTHR36920:SF1">
    <property type="entry name" value="OUTER MEMBRANE PROTEIN W"/>
    <property type="match status" value="1"/>
</dbReference>
<dbReference type="EMBL" id="JBHSAS010000002">
    <property type="protein sequence ID" value="MFC4026054.1"/>
    <property type="molecule type" value="Genomic_DNA"/>
</dbReference>
<evidence type="ECO:0000313" key="2">
    <source>
        <dbReference type="EMBL" id="MFC4026054.1"/>
    </source>
</evidence>
<dbReference type="PANTHER" id="PTHR36920">
    <property type="match status" value="1"/>
</dbReference>
<dbReference type="Proteomes" id="UP001595793">
    <property type="component" value="Unassembled WGS sequence"/>
</dbReference>
<dbReference type="RefSeq" id="WP_290232549.1">
    <property type="nucleotide sequence ID" value="NZ_JAUFPZ010000002.1"/>
</dbReference>
<proteinExistence type="predicted"/>
<dbReference type="SUPFAM" id="SSF56925">
    <property type="entry name" value="OMPA-like"/>
    <property type="match status" value="1"/>
</dbReference>
<protein>
    <submittedName>
        <fullName evidence="2">OmpW family protein</fullName>
    </submittedName>
</protein>